<dbReference type="AlphaFoldDB" id="A0A428R1Y7"/>
<sequence>MGKFKGRNAVACTACHTQKLKCSGGTPCNRCTLRNRECIYPKKEKFIAVPESYLREIEGEASLNRQSSASAAEFSSSADTQSSFFTSDHRHETTDYSPVSDNRAARSHLREDCSAERFIQKLKDLSSSLHPFVQSDMCQPLGTGNESGYTYLRLKSDFHQPEVSVKLPPKPYALRLLDIFEDIFCDYHWFLRRDFRERLSLTYSHPISQSGDRNWFCRVSVVLALAQTFVYSEVSNSSEGERPRSGSGSQGESSRTLTLLPPGSDLFEQAVLLFKISSEEPILEDIEALNLMAFYCYSLNRRKTAFLYASQSITLAKLLHLDKAQPYQSKDVANQSSNHQRVASEHMRRLWWTSYCMDRMVATELGLTPTQWTIPQAVSLPSSAGLMSEDMDQFFDPAILAAQIQLCEIKRRVWDTVTGLLRTPDYHSILNAIQPCLNLLQSWKETLPGHMGLRFDTCQTMFNLPCARGLASLYLRYHQCFTVLLRPFFLQELSGIMQERLGKPTQSMTTACDQIQAIKIQCLEAARNNCIILLDLSTNSKIAKYGYWDSIHTFSALAILSLSNIPSIDPRGPKSESDARLYTDSRAILEDMARSGNPSAKDHESLLTDVEAMVKEVSSQADQPMMDPDATITDPWELQPSFGDVRFYELISDQLWWDIDWSNLSNTYAEGLGPGFPG</sequence>
<feature type="compositionally biased region" description="Low complexity" evidence="3">
    <location>
        <begin position="245"/>
        <end position="255"/>
    </location>
</feature>
<dbReference type="SMART" id="SM00906">
    <property type="entry name" value="Fungal_trans"/>
    <property type="match status" value="1"/>
</dbReference>
<dbReference type="GO" id="GO:0003677">
    <property type="term" value="F:DNA binding"/>
    <property type="evidence" value="ECO:0007669"/>
    <property type="project" value="InterPro"/>
</dbReference>
<feature type="region of interest" description="Disordered" evidence="3">
    <location>
        <begin position="237"/>
        <end position="261"/>
    </location>
</feature>
<evidence type="ECO:0000313" key="6">
    <source>
        <dbReference type="Proteomes" id="UP000288168"/>
    </source>
</evidence>
<comment type="caution">
    <text evidence="5">The sequence shown here is derived from an EMBL/GenBank/DDBJ whole genome shotgun (WGS) entry which is preliminary data.</text>
</comment>
<dbReference type="Proteomes" id="UP000288168">
    <property type="component" value="Unassembled WGS sequence"/>
</dbReference>
<dbReference type="InterPro" id="IPR001138">
    <property type="entry name" value="Zn2Cys6_DnaBD"/>
</dbReference>
<dbReference type="Pfam" id="PF04082">
    <property type="entry name" value="Fungal_trans"/>
    <property type="match status" value="1"/>
</dbReference>
<dbReference type="PANTHER" id="PTHR46910:SF39">
    <property type="entry name" value="ZN(II)2CYS6 TRANSCRIPTION FACTOR (EUROFUNG)"/>
    <property type="match status" value="1"/>
</dbReference>
<dbReference type="InterPro" id="IPR036864">
    <property type="entry name" value="Zn2-C6_fun-type_DNA-bd_sf"/>
</dbReference>
<dbReference type="EMBL" id="NKCI01000006">
    <property type="protein sequence ID" value="RSL71493.1"/>
    <property type="molecule type" value="Genomic_DNA"/>
</dbReference>
<evidence type="ECO:0000256" key="2">
    <source>
        <dbReference type="ARBA" id="ARBA00023242"/>
    </source>
</evidence>
<dbReference type="STRING" id="1325734.A0A428R1Y7"/>
<organism evidence="5 6">
    <name type="scientific">Fusarium duplospermum</name>
    <dbReference type="NCBI Taxonomy" id="1325734"/>
    <lineage>
        <taxon>Eukaryota</taxon>
        <taxon>Fungi</taxon>
        <taxon>Dikarya</taxon>
        <taxon>Ascomycota</taxon>
        <taxon>Pezizomycotina</taxon>
        <taxon>Sordariomycetes</taxon>
        <taxon>Hypocreomycetidae</taxon>
        <taxon>Hypocreales</taxon>
        <taxon>Nectriaceae</taxon>
        <taxon>Fusarium</taxon>
        <taxon>Fusarium solani species complex</taxon>
    </lineage>
</organism>
<evidence type="ECO:0000313" key="5">
    <source>
        <dbReference type="EMBL" id="RSL71493.1"/>
    </source>
</evidence>
<dbReference type="GO" id="GO:0008270">
    <property type="term" value="F:zinc ion binding"/>
    <property type="evidence" value="ECO:0007669"/>
    <property type="project" value="InterPro"/>
</dbReference>
<keyword evidence="2" id="KW-0539">Nucleus</keyword>
<keyword evidence="6" id="KW-1185">Reference proteome</keyword>
<dbReference type="PANTHER" id="PTHR46910">
    <property type="entry name" value="TRANSCRIPTION FACTOR PDR1"/>
    <property type="match status" value="1"/>
</dbReference>
<gene>
    <name evidence="5" type="ORF">CEP54_001279</name>
</gene>
<reference evidence="5 6" key="1">
    <citation type="submission" date="2017-06" db="EMBL/GenBank/DDBJ databases">
        <title>Comparative genomic analysis of Ambrosia Fusariam Clade fungi.</title>
        <authorList>
            <person name="Stajich J.E."/>
            <person name="Carrillo J."/>
            <person name="Kijimoto T."/>
            <person name="Eskalen A."/>
            <person name="O'Donnell K."/>
            <person name="Kasson M."/>
        </authorList>
    </citation>
    <scope>NUCLEOTIDE SEQUENCE [LARGE SCALE GENOMIC DNA]</scope>
    <source>
        <strain evidence="5 6">NRRL62584</strain>
    </source>
</reference>
<dbReference type="OrthoDB" id="3266505at2759"/>
<feature type="domain" description="Zn(2)-C6 fungal-type" evidence="4">
    <location>
        <begin position="11"/>
        <end position="40"/>
    </location>
</feature>
<keyword evidence="1" id="KW-0479">Metal-binding</keyword>
<dbReference type="GO" id="GO:0000981">
    <property type="term" value="F:DNA-binding transcription factor activity, RNA polymerase II-specific"/>
    <property type="evidence" value="ECO:0007669"/>
    <property type="project" value="InterPro"/>
</dbReference>
<dbReference type="PROSITE" id="PS50048">
    <property type="entry name" value="ZN2_CY6_FUNGAL_2"/>
    <property type="match status" value="1"/>
</dbReference>
<dbReference type="CDD" id="cd12148">
    <property type="entry name" value="fungal_TF_MHR"/>
    <property type="match status" value="1"/>
</dbReference>
<dbReference type="Gene3D" id="4.10.240.10">
    <property type="entry name" value="Zn(2)-C6 fungal-type DNA-binding domain"/>
    <property type="match status" value="1"/>
</dbReference>
<accession>A0A428R1Y7</accession>
<name>A0A428R1Y7_9HYPO</name>
<proteinExistence type="predicted"/>
<dbReference type="CDD" id="cd00067">
    <property type="entry name" value="GAL4"/>
    <property type="match status" value="1"/>
</dbReference>
<dbReference type="InterPro" id="IPR050987">
    <property type="entry name" value="AtrR-like"/>
</dbReference>
<dbReference type="SMART" id="SM00066">
    <property type="entry name" value="GAL4"/>
    <property type="match status" value="1"/>
</dbReference>
<dbReference type="PROSITE" id="PS00463">
    <property type="entry name" value="ZN2_CY6_FUNGAL_1"/>
    <property type="match status" value="1"/>
</dbReference>
<protein>
    <recommendedName>
        <fullName evidence="4">Zn(2)-C6 fungal-type domain-containing protein</fullName>
    </recommendedName>
</protein>
<evidence type="ECO:0000256" key="1">
    <source>
        <dbReference type="ARBA" id="ARBA00022723"/>
    </source>
</evidence>
<dbReference type="GO" id="GO:0006351">
    <property type="term" value="P:DNA-templated transcription"/>
    <property type="evidence" value="ECO:0007669"/>
    <property type="project" value="InterPro"/>
</dbReference>
<evidence type="ECO:0000259" key="4">
    <source>
        <dbReference type="PROSITE" id="PS50048"/>
    </source>
</evidence>
<dbReference type="Pfam" id="PF00172">
    <property type="entry name" value="Zn_clus"/>
    <property type="match status" value="1"/>
</dbReference>
<dbReference type="SUPFAM" id="SSF57701">
    <property type="entry name" value="Zn2/Cys6 DNA-binding domain"/>
    <property type="match status" value="1"/>
</dbReference>
<evidence type="ECO:0000256" key="3">
    <source>
        <dbReference type="SAM" id="MobiDB-lite"/>
    </source>
</evidence>
<dbReference type="InterPro" id="IPR007219">
    <property type="entry name" value="XnlR_reg_dom"/>
</dbReference>